<comment type="caution">
    <text evidence="1">The sequence shown here is derived from an EMBL/GenBank/DDBJ whole genome shotgun (WGS) entry which is preliminary data.</text>
</comment>
<gene>
    <name evidence="1" type="ORF">WN944_009375</name>
</gene>
<dbReference type="AlphaFoldDB" id="A0AAP0MPS5"/>
<evidence type="ECO:0000313" key="1">
    <source>
        <dbReference type="EMBL" id="KAK9220951.1"/>
    </source>
</evidence>
<protein>
    <submittedName>
        <fullName evidence="1">Uncharacterized protein</fullName>
    </submittedName>
</protein>
<dbReference type="EMBL" id="JBCGBO010000002">
    <property type="protein sequence ID" value="KAK9220951.1"/>
    <property type="molecule type" value="Genomic_DNA"/>
</dbReference>
<sequence>MRILPALKIISRSFQRKDTKRLFDSTQYVQISIQEEKYLLAGAMEEIYLTSKDTRKKSGEKCLVACGIPSSWS</sequence>
<evidence type="ECO:0000313" key="2">
    <source>
        <dbReference type="Proteomes" id="UP001428341"/>
    </source>
</evidence>
<proteinExistence type="predicted"/>
<dbReference type="Proteomes" id="UP001428341">
    <property type="component" value="Unassembled WGS sequence"/>
</dbReference>
<organism evidence="1 2">
    <name type="scientific">Citrus x changshan-huyou</name>
    <dbReference type="NCBI Taxonomy" id="2935761"/>
    <lineage>
        <taxon>Eukaryota</taxon>
        <taxon>Viridiplantae</taxon>
        <taxon>Streptophyta</taxon>
        <taxon>Embryophyta</taxon>
        <taxon>Tracheophyta</taxon>
        <taxon>Spermatophyta</taxon>
        <taxon>Magnoliopsida</taxon>
        <taxon>eudicotyledons</taxon>
        <taxon>Gunneridae</taxon>
        <taxon>Pentapetalae</taxon>
        <taxon>rosids</taxon>
        <taxon>malvids</taxon>
        <taxon>Sapindales</taxon>
        <taxon>Rutaceae</taxon>
        <taxon>Aurantioideae</taxon>
        <taxon>Citrus</taxon>
    </lineage>
</organism>
<accession>A0AAP0MPS5</accession>
<reference evidence="1 2" key="1">
    <citation type="submission" date="2024-05" db="EMBL/GenBank/DDBJ databases">
        <title>Haplotype-resolved chromosome-level genome assembly of Huyou (Citrus changshanensis).</title>
        <authorList>
            <person name="Miao C."/>
            <person name="Chen W."/>
            <person name="Wu Y."/>
            <person name="Wang L."/>
            <person name="Zhao S."/>
            <person name="Grierson D."/>
            <person name="Xu C."/>
            <person name="Chen K."/>
        </authorList>
    </citation>
    <scope>NUCLEOTIDE SEQUENCE [LARGE SCALE GENOMIC DNA]</scope>
    <source>
        <strain evidence="1">01-14</strain>
        <tissue evidence="1">Leaf</tissue>
    </source>
</reference>
<name>A0AAP0MPS5_9ROSI</name>
<keyword evidence="2" id="KW-1185">Reference proteome</keyword>